<dbReference type="InterPro" id="IPR008462">
    <property type="entry name" value="CsbD"/>
</dbReference>
<accession>A3ZNV1</accession>
<evidence type="ECO:0000256" key="1">
    <source>
        <dbReference type="ARBA" id="ARBA00009129"/>
    </source>
</evidence>
<evidence type="ECO:0000313" key="4">
    <source>
        <dbReference type="Proteomes" id="UP000004358"/>
    </source>
</evidence>
<sequence>MWEKQPNDDRFDLQFAAGTPLYDAVAELAEKLQRPLTAMEELTMGEIFALAKQQYGDQLPEFWVRWADWNEPGHSRLQKRRKRQVMNRRSIHGKWRQWKGSLRQALGRLTGSRRRQFHGARERWTGKAEETFGRAQEKMQRWLGRK</sequence>
<evidence type="ECO:0000259" key="2">
    <source>
        <dbReference type="Pfam" id="PF05532"/>
    </source>
</evidence>
<reference evidence="3 4" key="1">
    <citation type="submission" date="2006-02" db="EMBL/GenBank/DDBJ databases">
        <authorList>
            <person name="Amann R."/>
            <person name="Ferriera S."/>
            <person name="Johnson J."/>
            <person name="Kravitz S."/>
            <person name="Halpern A."/>
            <person name="Remington K."/>
            <person name="Beeson K."/>
            <person name="Tran B."/>
            <person name="Rogers Y.-H."/>
            <person name="Friedman R."/>
            <person name="Venter J.C."/>
        </authorList>
    </citation>
    <scope>NUCLEOTIDE SEQUENCE [LARGE SCALE GENOMIC DNA]</scope>
    <source>
        <strain evidence="3 4">DSM 3645</strain>
    </source>
</reference>
<dbReference type="Pfam" id="PF05532">
    <property type="entry name" value="CsbD"/>
    <property type="match status" value="1"/>
</dbReference>
<gene>
    <name evidence="3" type="ORF">DSM3645_17645</name>
</gene>
<comment type="similarity">
    <text evidence="1">Belongs to the UPF0337 (CsbD) family.</text>
</comment>
<organism evidence="3 4">
    <name type="scientific">Blastopirellula marina DSM 3645</name>
    <dbReference type="NCBI Taxonomy" id="314230"/>
    <lineage>
        <taxon>Bacteria</taxon>
        <taxon>Pseudomonadati</taxon>
        <taxon>Planctomycetota</taxon>
        <taxon>Planctomycetia</taxon>
        <taxon>Pirellulales</taxon>
        <taxon>Pirellulaceae</taxon>
        <taxon>Blastopirellula</taxon>
    </lineage>
</organism>
<protein>
    <recommendedName>
        <fullName evidence="2">CsbD-like domain-containing protein</fullName>
    </recommendedName>
</protein>
<dbReference type="HOGENOM" id="CLU_1773792_0_0_0"/>
<comment type="caution">
    <text evidence="3">The sequence shown here is derived from an EMBL/GenBank/DDBJ whole genome shotgun (WGS) entry which is preliminary data.</text>
</comment>
<dbReference type="InterPro" id="IPR036629">
    <property type="entry name" value="YjbJ_sf"/>
</dbReference>
<dbReference type="STRING" id="314230.DSM3645_17645"/>
<name>A3ZNV1_9BACT</name>
<dbReference type="SUPFAM" id="SSF69047">
    <property type="entry name" value="Hypothetical protein YjbJ"/>
    <property type="match status" value="1"/>
</dbReference>
<dbReference type="OrthoDB" id="286599at2"/>
<dbReference type="EMBL" id="AANZ01000003">
    <property type="protein sequence ID" value="EAQ81999.1"/>
    <property type="molecule type" value="Genomic_DNA"/>
</dbReference>
<feature type="domain" description="CsbD-like" evidence="2">
    <location>
        <begin position="91"/>
        <end position="140"/>
    </location>
</feature>
<dbReference type="Proteomes" id="UP000004358">
    <property type="component" value="Unassembled WGS sequence"/>
</dbReference>
<proteinExistence type="inferred from homology"/>
<dbReference type="Gene3D" id="1.10.1470.10">
    <property type="entry name" value="YjbJ"/>
    <property type="match status" value="1"/>
</dbReference>
<dbReference type="AlphaFoldDB" id="A3ZNV1"/>
<evidence type="ECO:0000313" key="3">
    <source>
        <dbReference type="EMBL" id="EAQ81999.1"/>
    </source>
</evidence>
<dbReference type="RefSeq" id="WP_002651427.1">
    <property type="nucleotide sequence ID" value="NZ_CH672376.1"/>
</dbReference>